<dbReference type="GO" id="GO:0014850">
    <property type="term" value="P:response to muscle activity"/>
    <property type="evidence" value="ECO:0007669"/>
    <property type="project" value="TreeGrafter"/>
</dbReference>
<name>A0A6G1PI93_CHAAH</name>
<dbReference type="PANTHER" id="PTHR47282">
    <property type="entry name" value="PGC-1 AND ERR-INDUCED REGULATOR IN MUSCLE PROTEIN 1"/>
    <property type="match status" value="1"/>
</dbReference>
<proteinExistence type="predicted"/>
<evidence type="ECO:0000313" key="3">
    <source>
        <dbReference type="Proteomes" id="UP000503349"/>
    </source>
</evidence>
<evidence type="ECO:0000313" key="2">
    <source>
        <dbReference type="EMBL" id="KAF3689913.1"/>
    </source>
</evidence>
<reference evidence="3" key="2">
    <citation type="submission" date="2019-02" db="EMBL/GenBank/DDBJ databases">
        <title>Opniocepnalus argus Var Kimnra genome.</title>
        <authorList>
            <person name="Zhou C."/>
            <person name="Xiao S."/>
        </authorList>
    </citation>
    <scope>NUCLEOTIDE SEQUENCE [LARGE SCALE GENOMIC DNA]</scope>
</reference>
<feature type="region of interest" description="Disordered" evidence="1">
    <location>
        <begin position="648"/>
        <end position="674"/>
    </location>
</feature>
<reference evidence="2 3" key="1">
    <citation type="submission" date="2019-02" db="EMBL/GenBank/DDBJ databases">
        <title>Opniocepnalus argus genome.</title>
        <authorList>
            <person name="Zhou C."/>
            <person name="Xiao S."/>
        </authorList>
    </citation>
    <scope>NUCLEOTIDE SEQUENCE [LARGE SCALE GENOMIC DNA]</scope>
    <source>
        <strain evidence="2">OARG1902GOOAL</strain>
        <tissue evidence="2">Muscle</tissue>
    </source>
</reference>
<evidence type="ECO:0000256" key="1">
    <source>
        <dbReference type="SAM" id="MobiDB-lite"/>
    </source>
</evidence>
<feature type="region of interest" description="Disordered" evidence="1">
    <location>
        <begin position="53"/>
        <end position="76"/>
    </location>
</feature>
<feature type="region of interest" description="Disordered" evidence="1">
    <location>
        <begin position="332"/>
        <end position="365"/>
    </location>
</feature>
<keyword evidence="3" id="KW-1185">Reference proteome</keyword>
<dbReference type="GO" id="GO:0005634">
    <property type="term" value="C:nucleus"/>
    <property type="evidence" value="ECO:0007669"/>
    <property type="project" value="TreeGrafter"/>
</dbReference>
<feature type="compositionally biased region" description="Polar residues" evidence="1">
    <location>
        <begin position="649"/>
        <end position="659"/>
    </location>
</feature>
<dbReference type="EMBL" id="CM015716">
    <property type="protein sequence ID" value="KAF3689913.1"/>
    <property type="molecule type" value="Genomic_DNA"/>
</dbReference>
<dbReference type="Proteomes" id="UP000503349">
    <property type="component" value="Chromosome 5"/>
</dbReference>
<dbReference type="PANTHER" id="PTHR47282:SF1">
    <property type="entry name" value="PGC-1 AND ERR-INDUCED REGULATOR IN MUSCLE PROTEIN 1"/>
    <property type="match status" value="1"/>
</dbReference>
<dbReference type="GO" id="GO:0006355">
    <property type="term" value="P:regulation of DNA-templated transcription"/>
    <property type="evidence" value="ECO:0007669"/>
    <property type="project" value="InterPro"/>
</dbReference>
<dbReference type="GO" id="GO:0005737">
    <property type="term" value="C:cytoplasm"/>
    <property type="evidence" value="ECO:0007669"/>
    <property type="project" value="TreeGrafter"/>
</dbReference>
<protein>
    <submittedName>
        <fullName evidence="2">Uncharacterized protein</fullName>
    </submittedName>
</protein>
<organism evidence="2 3">
    <name type="scientific">Channa argus</name>
    <name type="common">Northern snakehead</name>
    <name type="synonym">Ophicephalus argus</name>
    <dbReference type="NCBI Taxonomy" id="215402"/>
    <lineage>
        <taxon>Eukaryota</taxon>
        <taxon>Metazoa</taxon>
        <taxon>Chordata</taxon>
        <taxon>Craniata</taxon>
        <taxon>Vertebrata</taxon>
        <taxon>Euteleostomi</taxon>
        <taxon>Actinopterygii</taxon>
        <taxon>Neopterygii</taxon>
        <taxon>Teleostei</taxon>
        <taxon>Neoteleostei</taxon>
        <taxon>Acanthomorphata</taxon>
        <taxon>Anabantaria</taxon>
        <taxon>Anabantiformes</taxon>
        <taxon>Channoidei</taxon>
        <taxon>Channidae</taxon>
        <taxon>Channa</taxon>
    </lineage>
</organism>
<dbReference type="InterPro" id="IPR043442">
    <property type="entry name" value="Perm1"/>
</dbReference>
<feature type="compositionally biased region" description="Polar residues" evidence="1">
    <location>
        <begin position="289"/>
        <end position="311"/>
    </location>
</feature>
<accession>A0A6G1PI93</accession>
<gene>
    <name evidence="2" type="ORF">EXN66_Car005585</name>
</gene>
<sequence>MDDLDHSMHIAEYDWKSFYEESEECCLLQPSLACLDNLSLSDSENSDILSPVFSTSQQETHHDPDSNGVGAKNSDAGCRTEEESYIKLLVQMNTCSSGGEQVEVTAGANEGSVTQVGCGICFNCPAGNTFNTKGVHVKTAEDTEKTTDNIKNTCQTELSHVQSSEVSSELKIEDGDLQGQTDNSRNEPDSVFCHPTHTTQETGSENVSSVAARAEKERWFVTVNDRPSRQRVPASSVKKKLRQKKLCTNKCISRQEQSLEKSFKINRGKNECKGGRDMKGFIQSNLSLLQNSGRPSSASKNPECTSDTSQMPCEDEKMSQKVAISYILKKTETEPTMHRNTHELASSASRSDETFNPKDPSNLESLKSDELEDGVEFFSVHSYDSENYWSAAESVDESPHPLIDHPENQQLLSLTTKNLLKTGDTRDREIHSCDSTLSCNMSPTNCCGCKSTSVESTLAFPSGGQRANKMPDVNSTCDNDTHSTGLCRPSYTLTRPKQEINILASGGTSGHKLSPLPVPDLTVTPCSVANSPETYARAAGHSRPVYAISPFWDEMEKLTINDILQLRMSSRTSLRETEETVTRNVDDSPPNHSFLVGTMDNNLPAGRPMDTSDMADSDYFTQPDECKPDSSSCEFSDFEEEYWQLLGASRNTSPDPQGKNQEEESLSICSEEKETPVPLEDFAGRCLEDHESHTLSKLSWPKPITKGKKVHNVQTLKTEDISLHSLCGNNEGNVTLSGRQSLDENMVLKVKDTLETRIPAPVLFSTNILDNHYQISIPEVFEYFFTDDKGNDSRFVTICDFEDVSQDSVFDSTLCSVRDEISFSSLHDSQQSGKKPIPIFSCSPPTVRELTLQKVDYVFLKGDCEEKDICGAFTEAGDCDTHRSCLWKSLLSMRKICFHDKGIICCGRSGAWEFPFEPEKTKMRRNDRTNAVLTEGRVSSAPTPLFRALKLQQRILETIRTSKHEILLDSKKKKDIHI</sequence>
<feature type="compositionally biased region" description="Basic and acidic residues" evidence="1">
    <location>
        <begin position="332"/>
        <end position="342"/>
    </location>
</feature>
<feature type="region of interest" description="Disordered" evidence="1">
    <location>
        <begin position="289"/>
        <end position="316"/>
    </location>
</feature>
<dbReference type="AlphaFoldDB" id="A0A6G1PI93"/>